<reference evidence="1" key="1">
    <citation type="submission" date="2018-05" db="EMBL/GenBank/DDBJ databases">
        <authorList>
            <person name="Lanie J.A."/>
            <person name="Ng W.-L."/>
            <person name="Kazmierczak K.M."/>
            <person name="Andrzejewski T.M."/>
            <person name="Davidsen T.M."/>
            <person name="Wayne K.J."/>
            <person name="Tettelin H."/>
            <person name="Glass J.I."/>
            <person name="Rusch D."/>
            <person name="Podicherti R."/>
            <person name="Tsui H.-C.T."/>
            <person name="Winkler M.E."/>
        </authorList>
    </citation>
    <scope>NUCLEOTIDE SEQUENCE</scope>
</reference>
<accession>A0A382M0E0</accession>
<dbReference type="AlphaFoldDB" id="A0A382M0E0"/>
<gene>
    <name evidence="1" type="ORF">METZ01_LOCUS295298</name>
</gene>
<sequence>MDLIQNSISRRDMLRSASCGFGYLALSAL</sequence>
<organism evidence="1">
    <name type="scientific">marine metagenome</name>
    <dbReference type="NCBI Taxonomy" id="408172"/>
    <lineage>
        <taxon>unclassified sequences</taxon>
        <taxon>metagenomes</taxon>
        <taxon>ecological metagenomes</taxon>
    </lineage>
</organism>
<feature type="non-terminal residue" evidence="1">
    <location>
        <position position="29"/>
    </location>
</feature>
<protein>
    <submittedName>
        <fullName evidence="1">Uncharacterized protein</fullName>
    </submittedName>
</protein>
<dbReference type="EMBL" id="UINC01090470">
    <property type="protein sequence ID" value="SVC42444.1"/>
    <property type="molecule type" value="Genomic_DNA"/>
</dbReference>
<evidence type="ECO:0000313" key="1">
    <source>
        <dbReference type="EMBL" id="SVC42444.1"/>
    </source>
</evidence>
<proteinExistence type="predicted"/>
<name>A0A382M0E0_9ZZZZ</name>